<organism evidence="5 6">
    <name type="scientific">Mycena metata</name>
    <dbReference type="NCBI Taxonomy" id="1033252"/>
    <lineage>
        <taxon>Eukaryota</taxon>
        <taxon>Fungi</taxon>
        <taxon>Dikarya</taxon>
        <taxon>Basidiomycota</taxon>
        <taxon>Agaricomycotina</taxon>
        <taxon>Agaricomycetes</taxon>
        <taxon>Agaricomycetidae</taxon>
        <taxon>Agaricales</taxon>
        <taxon>Marasmiineae</taxon>
        <taxon>Mycenaceae</taxon>
        <taxon>Mycena</taxon>
    </lineage>
</organism>
<dbReference type="Gene3D" id="3.40.50.1820">
    <property type="entry name" value="alpha/beta hydrolase"/>
    <property type="match status" value="1"/>
</dbReference>
<dbReference type="InterPro" id="IPR051414">
    <property type="entry name" value="Adenylate-forming_Reductase"/>
</dbReference>
<evidence type="ECO:0008006" key="7">
    <source>
        <dbReference type="Google" id="ProtNLM"/>
    </source>
</evidence>
<name>A0AAD7JRL8_9AGAR</name>
<comment type="caution">
    <text evidence="5">The sequence shown here is derived from an EMBL/GenBank/DDBJ whole genome shotgun (WGS) entry which is preliminary data.</text>
</comment>
<keyword evidence="1" id="KW-0596">Phosphopantetheine</keyword>
<protein>
    <recommendedName>
        <fullName evidence="7">NRPS-like enzyme</fullName>
    </recommendedName>
</protein>
<keyword evidence="6" id="KW-1185">Reference proteome</keyword>
<dbReference type="InterPro" id="IPR020845">
    <property type="entry name" value="AMP-binding_CS"/>
</dbReference>
<dbReference type="Gene3D" id="3.40.50.12780">
    <property type="entry name" value="N-terminal domain of ligase-like"/>
    <property type="match status" value="1"/>
</dbReference>
<dbReference type="PROSITE" id="PS00455">
    <property type="entry name" value="AMP_BINDING"/>
    <property type="match status" value="1"/>
</dbReference>
<dbReference type="PANTHER" id="PTHR43439">
    <property type="entry name" value="PHENYLACETATE-COENZYME A LIGASE"/>
    <property type="match status" value="1"/>
</dbReference>
<evidence type="ECO:0000313" key="6">
    <source>
        <dbReference type="Proteomes" id="UP001215598"/>
    </source>
</evidence>
<dbReference type="InterPro" id="IPR042099">
    <property type="entry name" value="ANL_N_sf"/>
</dbReference>
<dbReference type="EMBL" id="JARKIB010000016">
    <property type="protein sequence ID" value="KAJ7770521.1"/>
    <property type="molecule type" value="Genomic_DNA"/>
</dbReference>
<dbReference type="SUPFAM" id="SSF53474">
    <property type="entry name" value="alpha/beta-Hydrolases"/>
    <property type="match status" value="1"/>
</dbReference>
<dbReference type="Pfam" id="PF00501">
    <property type="entry name" value="AMP-binding"/>
    <property type="match status" value="1"/>
</dbReference>
<feature type="domain" description="Thioesterase" evidence="4">
    <location>
        <begin position="688"/>
        <end position="820"/>
    </location>
</feature>
<keyword evidence="2" id="KW-0597">Phosphoprotein</keyword>
<proteinExistence type="predicted"/>
<evidence type="ECO:0000259" key="4">
    <source>
        <dbReference type="Pfam" id="PF00975"/>
    </source>
</evidence>
<evidence type="ECO:0000256" key="1">
    <source>
        <dbReference type="ARBA" id="ARBA00022450"/>
    </source>
</evidence>
<dbReference type="InterPro" id="IPR006162">
    <property type="entry name" value="Ppantetheine_attach_site"/>
</dbReference>
<dbReference type="Proteomes" id="UP001215598">
    <property type="component" value="Unassembled WGS sequence"/>
</dbReference>
<dbReference type="AlphaFoldDB" id="A0AAD7JRL8"/>
<sequence length="958" mass="106423">MQPIYTPVPVDGSLDILQAFEFQSTNNPDHALFRYDSESASEGYEEITWSRAVKFFDTTAQILRRGFTSTVDCTHPPVVGILAATSSIPYAFLLFSALRAGCTVFPLSTRNSDVATAHLIAESGIRYLLVSSDGHMQEVASKATALLKTQSLHVDIIPIPTYEEISTTQHTDLDPLPPLQPIDDERVIMIAHSSGSTSFPKVIPFTHGHLRSAVKGLGGWDFSTTVRSAQGTAMFHPAGFASIVRAAYTGMTLAFFPPTTHAVGATPDRVMASAVATKCTHMFCPPMFLEKWAKNPADIEKLRNFTYVLFSGGPLAQSAGDTLEKHGVNLKVSYGTTEVAVMSLIFAKEKHDAGWQYFQFMPTISPVLVPIDGDNTGSLYQVVLKQSATNILAVTNLEIDGIPAFDTKDIVQQHPTNPKFYRVYGRVDDQIMHSTSEKTNPGPIEQIIGQNPLVKYAMLFGRSQPHAGVLVTPAENVKDLESFREALWPTLEQANKSAPSHSRLFKDMMILSDPSKPFQMTPKGTLRRNAILEDYAREIEQAYIAFGKISLSSPAGVARGIFEMKDALNIVRQHVHANIGSNISDNEDIFDTGGDSLLAARIRTGIMRSLREPGIEIPDSMVHSLPDDLVFASPTIGRLASFIHCLMIYAAVLTNGDSRLLPDVRVSPLDQQDRTIVRFVDSVAGEPPLILIHAGSGFINAFVPLQTRFKSGLWAIQQTDETPLTSFVAQTDFYHQKIKESQPNGPYRIGGYCAGTLMACRIAKILQENGDEVIQLALIDNSPLMSLTPRPSFDDTSANFNDLQSLRDYHHCSTRALCNFMQTFDDAWWLKFSDVMWDRWNGRVRDEDMSELMQKAYHRLVESFPRAFEFMLSHASGDPKGYPEVTAGMVAWMREIRAPLTVYKGSTGLILNIPAESRQKWWAFGMDWSHENVRVVEVPGNHKEMLIEDQFLDDIQRF</sequence>
<dbReference type="Gene3D" id="1.10.1200.10">
    <property type="entry name" value="ACP-like"/>
    <property type="match status" value="1"/>
</dbReference>
<evidence type="ECO:0000256" key="2">
    <source>
        <dbReference type="ARBA" id="ARBA00022553"/>
    </source>
</evidence>
<dbReference type="Pfam" id="PF23562">
    <property type="entry name" value="AMP-binding_C_3"/>
    <property type="match status" value="1"/>
</dbReference>
<dbReference type="InterPro" id="IPR029058">
    <property type="entry name" value="AB_hydrolase_fold"/>
</dbReference>
<accession>A0AAD7JRL8</accession>
<dbReference type="InterPro" id="IPR036736">
    <property type="entry name" value="ACP-like_sf"/>
</dbReference>
<dbReference type="PANTHER" id="PTHR43439:SF2">
    <property type="entry name" value="ENZYME, PUTATIVE (JCVI)-RELATED"/>
    <property type="match status" value="1"/>
</dbReference>
<dbReference type="Pfam" id="PF00975">
    <property type="entry name" value="Thioesterase"/>
    <property type="match status" value="1"/>
</dbReference>
<dbReference type="SUPFAM" id="SSF47336">
    <property type="entry name" value="ACP-like"/>
    <property type="match status" value="1"/>
</dbReference>
<dbReference type="SUPFAM" id="SSF56801">
    <property type="entry name" value="Acetyl-CoA synthetase-like"/>
    <property type="match status" value="1"/>
</dbReference>
<gene>
    <name evidence="5" type="ORF">B0H16DRAFT_214502</name>
</gene>
<evidence type="ECO:0000313" key="5">
    <source>
        <dbReference type="EMBL" id="KAJ7770521.1"/>
    </source>
</evidence>
<dbReference type="InterPro" id="IPR001031">
    <property type="entry name" value="Thioesterase"/>
</dbReference>
<dbReference type="PROSITE" id="PS00012">
    <property type="entry name" value="PHOSPHOPANTETHEINE"/>
    <property type="match status" value="1"/>
</dbReference>
<feature type="domain" description="AMP-dependent synthetase/ligase" evidence="3">
    <location>
        <begin position="21"/>
        <end position="346"/>
    </location>
</feature>
<reference evidence="5" key="1">
    <citation type="submission" date="2023-03" db="EMBL/GenBank/DDBJ databases">
        <title>Massive genome expansion in bonnet fungi (Mycena s.s.) driven by repeated elements and novel gene families across ecological guilds.</title>
        <authorList>
            <consortium name="Lawrence Berkeley National Laboratory"/>
            <person name="Harder C.B."/>
            <person name="Miyauchi S."/>
            <person name="Viragh M."/>
            <person name="Kuo A."/>
            <person name="Thoen E."/>
            <person name="Andreopoulos B."/>
            <person name="Lu D."/>
            <person name="Skrede I."/>
            <person name="Drula E."/>
            <person name="Henrissat B."/>
            <person name="Morin E."/>
            <person name="Kohler A."/>
            <person name="Barry K."/>
            <person name="LaButti K."/>
            <person name="Morin E."/>
            <person name="Salamov A."/>
            <person name="Lipzen A."/>
            <person name="Mereny Z."/>
            <person name="Hegedus B."/>
            <person name="Baldrian P."/>
            <person name="Stursova M."/>
            <person name="Weitz H."/>
            <person name="Taylor A."/>
            <person name="Grigoriev I.V."/>
            <person name="Nagy L.G."/>
            <person name="Martin F."/>
            <person name="Kauserud H."/>
        </authorList>
    </citation>
    <scope>NUCLEOTIDE SEQUENCE</scope>
    <source>
        <strain evidence="5">CBHHK182m</strain>
    </source>
</reference>
<evidence type="ECO:0000259" key="3">
    <source>
        <dbReference type="Pfam" id="PF00501"/>
    </source>
</evidence>
<dbReference type="InterPro" id="IPR000873">
    <property type="entry name" value="AMP-dep_synth/lig_dom"/>
</dbReference>